<dbReference type="InterPro" id="IPR006158">
    <property type="entry name" value="Cobalamin-bd"/>
</dbReference>
<dbReference type="InterPro" id="IPR007197">
    <property type="entry name" value="rSAM"/>
</dbReference>
<keyword evidence="9" id="KW-1185">Reference proteome</keyword>
<dbReference type="Pfam" id="PF04055">
    <property type="entry name" value="Radical_SAM"/>
    <property type="match status" value="1"/>
</dbReference>
<feature type="domain" description="Radical SAM core" evidence="7">
    <location>
        <begin position="182"/>
        <end position="396"/>
    </location>
</feature>
<organism evidence="8 9">
    <name type="scientific">Syntrophotalea acetylenica</name>
    <name type="common">Pelobacter acetylenicus</name>
    <dbReference type="NCBI Taxonomy" id="29542"/>
    <lineage>
        <taxon>Bacteria</taxon>
        <taxon>Pseudomonadati</taxon>
        <taxon>Thermodesulfobacteriota</taxon>
        <taxon>Desulfuromonadia</taxon>
        <taxon>Desulfuromonadales</taxon>
        <taxon>Syntrophotaleaceae</taxon>
        <taxon>Syntrophotalea</taxon>
    </lineage>
</organism>
<feature type="domain" description="B12-binding" evidence="6">
    <location>
        <begin position="5"/>
        <end position="145"/>
    </location>
</feature>
<dbReference type="Gene3D" id="3.80.30.20">
    <property type="entry name" value="tm_1862 like domain"/>
    <property type="match status" value="1"/>
</dbReference>
<dbReference type="RefSeq" id="WP_072286324.1">
    <property type="nucleotide sequence ID" value="NZ_CP015455.1"/>
</dbReference>
<dbReference type="GO" id="GO:0046872">
    <property type="term" value="F:metal ion binding"/>
    <property type="evidence" value="ECO:0007669"/>
    <property type="project" value="UniProtKB-KW"/>
</dbReference>
<keyword evidence="5" id="KW-0411">Iron-sulfur</keyword>
<dbReference type="GO" id="GO:0005829">
    <property type="term" value="C:cytosol"/>
    <property type="evidence" value="ECO:0007669"/>
    <property type="project" value="TreeGrafter"/>
</dbReference>
<evidence type="ECO:0000256" key="2">
    <source>
        <dbReference type="ARBA" id="ARBA00022691"/>
    </source>
</evidence>
<dbReference type="SFLD" id="SFLDG01123">
    <property type="entry name" value="methyltransferase_(Class_B)"/>
    <property type="match status" value="1"/>
</dbReference>
<gene>
    <name evidence="8" type="ORF">A7E75_05120</name>
</gene>
<dbReference type="InterPro" id="IPR058240">
    <property type="entry name" value="rSAM_sf"/>
</dbReference>
<dbReference type="GO" id="GO:0031419">
    <property type="term" value="F:cobalamin binding"/>
    <property type="evidence" value="ECO:0007669"/>
    <property type="project" value="InterPro"/>
</dbReference>
<dbReference type="STRING" id="29542.A6070_13770"/>
<sequence length="422" mass="46501">MKILLMHIQDAAPGPLVPPLGMACVAAAVRRAGYAVWQVSLRSGELGLRLPALLSRLKPDAIGLSVRNVDNQSLERPVFFLESARQAVALCHRYSRAPVIVGGAGFSVFGQRALDYLRADYGICGEGEASFVELLQRLQPRQSPSGLRGRLPAREVLISDTSPDLSTRQIPRPGKDLLLPPPGLSADLWVPFQTRRGCAMDCSYCATAAIEGRALRRRPVAQVVSSLHEYLDRGYRRIFFVDNTFNLPESYALALCEAFQASGLRFEWKAIVYPWRVSTKLVRSMAAAGCTEVSLGFESGSRAVLEAMHKRFCPEDVDTVSRRLRGHGIRRLGFLLLGGPAETRETVMESLRFADHLDCDALKMTVGLRIYPGTQLAAMALRDGIITAASDLLRPAFYLAPGLATWLPEIVAEWMADRPHWS</sequence>
<dbReference type="SMART" id="SM00729">
    <property type="entry name" value="Elp3"/>
    <property type="match status" value="1"/>
</dbReference>
<keyword evidence="2" id="KW-0949">S-adenosyl-L-methionine</keyword>
<dbReference type="GO" id="GO:0051539">
    <property type="term" value="F:4 iron, 4 sulfur cluster binding"/>
    <property type="evidence" value="ECO:0007669"/>
    <property type="project" value="UniProtKB-KW"/>
</dbReference>
<dbReference type="Pfam" id="PF02310">
    <property type="entry name" value="B12-binding"/>
    <property type="match status" value="1"/>
</dbReference>
<comment type="cofactor">
    <cofactor evidence="1">
        <name>[4Fe-4S] cluster</name>
        <dbReference type="ChEBI" id="CHEBI:49883"/>
    </cofactor>
</comment>
<dbReference type="PANTHER" id="PTHR43409:SF16">
    <property type="entry name" value="SLR0320 PROTEIN"/>
    <property type="match status" value="1"/>
</dbReference>
<evidence type="ECO:0000259" key="6">
    <source>
        <dbReference type="PROSITE" id="PS51332"/>
    </source>
</evidence>
<dbReference type="PROSITE" id="PS51918">
    <property type="entry name" value="RADICAL_SAM"/>
    <property type="match status" value="1"/>
</dbReference>
<dbReference type="EMBL" id="CP015518">
    <property type="protein sequence ID" value="APG24484.1"/>
    <property type="molecule type" value="Genomic_DNA"/>
</dbReference>
<dbReference type="InterPro" id="IPR051198">
    <property type="entry name" value="BchE-like"/>
</dbReference>
<dbReference type="KEGG" id="pace:A6070_13770"/>
<dbReference type="AlphaFoldDB" id="A0A1L3GEU7"/>
<dbReference type="InterPro" id="IPR006638">
    <property type="entry name" value="Elp3/MiaA/NifB-like_rSAM"/>
</dbReference>
<evidence type="ECO:0000256" key="5">
    <source>
        <dbReference type="ARBA" id="ARBA00023014"/>
    </source>
</evidence>
<evidence type="ECO:0000313" key="8">
    <source>
        <dbReference type="EMBL" id="APG24484.1"/>
    </source>
</evidence>
<reference evidence="8 9" key="1">
    <citation type="journal article" date="2017" name="Genome Announc.">
        <title>Complete Genome Sequences of Two Acetylene-Fermenting Pelobacter acetylenicus Strains.</title>
        <authorList>
            <person name="Sutton J.M."/>
            <person name="Baesman S.M."/>
            <person name="Fierst J.L."/>
            <person name="Poret-Peterson A.T."/>
            <person name="Oremland R.S."/>
            <person name="Dunlap D.S."/>
            <person name="Akob D.M."/>
        </authorList>
    </citation>
    <scope>NUCLEOTIDE SEQUENCE [LARGE SCALE GENOMIC DNA]</scope>
    <source>
        <strain evidence="8 9">DSM 3247</strain>
    </source>
</reference>
<evidence type="ECO:0000256" key="4">
    <source>
        <dbReference type="ARBA" id="ARBA00023004"/>
    </source>
</evidence>
<dbReference type="SFLD" id="SFLDS00029">
    <property type="entry name" value="Radical_SAM"/>
    <property type="match status" value="1"/>
</dbReference>
<accession>A0A1L3GEU7</accession>
<evidence type="ECO:0000256" key="1">
    <source>
        <dbReference type="ARBA" id="ARBA00001966"/>
    </source>
</evidence>
<evidence type="ECO:0000259" key="7">
    <source>
        <dbReference type="PROSITE" id="PS51918"/>
    </source>
</evidence>
<evidence type="ECO:0000313" key="9">
    <source>
        <dbReference type="Proteomes" id="UP000182264"/>
    </source>
</evidence>
<dbReference type="InterPro" id="IPR034466">
    <property type="entry name" value="Methyltransferase_Class_B"/>
</dbReference>
<dbReference type="Gene3D" id="3.40.50.280">
    <property type="entry name" value="Cobalamin-binding domain"/>
    <property type="match status" value="1"/>
</dbReference>
<evidence type="ECO:0000256" key="3">
    <source>
        <dbReference type="ARBA" id="ARBA00022723"/>
    </source>
</evidence>
<dbReference type="SUPFAM" id="SSF102114">
    <property type="entry name" value="Radical SAM enzymes"/>
    <property type="match status" value="1"/>
</dbReference>
<keyword evidence="3" id="KW-0479">Metal-binding</keyword>
<name>A0A1L3GEU7_SYNAC</name>
<proteinExistence type="predicted"/>
<dbReference type="OrthoDB" id="9762608at2"/>
<protein>
    <submittedName>
        <fullName evidence="8">Uncharacterized protein</fullName>
    </submittedName>
</protein>
<dbReference type="PANTHER" id="PTHR43409">
    <property type="entry name" value="ANAEROBIC MAGNESIUM-PROTOPORPHYRIN IX MONOMETHYL ESTER CYCLASE-RELATED"/>
    <property type="match status" value="1"/>
</dbReference>
<dbReference type="Proteomes" id="UP000182264">
    <property type="component" value="Chromosome"/>
</dbReference>
<dbReference type="PROSITE" id="PS51257">
    <property type="entry name" value="PROKAR_LIPOPROTEIN"/>
    <property type="match status" value="1"/>
</dbReference>
<dbReference type="InterPro" id="IPR023404">
    <property type="entry name" value="rSAM_horseshoe"/>
</dbReference>
<keyword evidence="4" id="KW-0408">Iron</keyword>
<dbReference type="SFLD" id="SFLDG01082">
    <property type="entry name" value="B12-binding_domain_containing"/>
    <property type="match status" value="1"/>
</dbReference>
<dbReference type="GO" id="GO:0003824">
    <property type="term" value="F:catalytic activity"/>
    <property type="evidence" value="ECO:0007669"/>
    <property type="project" value="InterPro"/>
</dbReference>
<dbReference type="PROSITE" id="PS51332">
    <property type="entry name" value="B12_BINDING"/>
    <property type="match status" value="1"/>
</dbReference>